<dbReference type="SUPFAM" id="SSF52091">
    <property type="entry name" value="SpoIIaa-like"/>
    <property type="match status" value="1"/>
</dbReference>
<keyword evidence="3" id="KW-1185">Reference proteome</keyword>
<accession>A0A3R9KHW4</accession>
<feature type="domain" description="STAS" evidence="1">
    <location>
        <begin position="9"/>
        <end position="121"/>
    </location>
</feature>
<evidence type="ECO:0000313" key="2">
    <source>
        <dbReference type="EMBL" id="RSD13561.1"/>
    </source>
</evidence>
<dbReference type="Pfam" id="PF01740">
    <property type="entry name" value="STAS"/>
    <property type="match status" value="1"/>
</dbReference>
<dbReference type="Gene3D" id="3.30.750.24">
    <property type="entry name" value="STAS domain"/>
    <property type="match status" value="1"/>
</dbReference>
<proteinExistence type="predicted"/>
<dbReference type="EMBL" id="RSEC01000058">
    <property type="protein sequence ID" value="RSD13561.1"/>
    <property type="molecule type" value="Genomic_DNA"/>
</dbReference>
<gene>
    <name evidence="2" type="ORF">EIY87_28030</name>
</gene>
<evidence type="ECO:0000259" key="1">
    <source>
        <dbReference type="PROSITE" id="PS50801"/>
    </source>
</evidence>
<protein>
    <submittedName>
        <fullName evidence="2">STAS domain-containing protein</fullName>
    </submittedName>
</protein>
<dbReference type="OrthoDB" id="3688920at2"/>
<dbReference type="InterPro" id="IPR002645">
    <property type="entry name" value="STAS_dom"/>
</dbReference>
<organism evidence="2 3">
    <name type="scientific">Amycolatopsis eburnea</name>
    <dbReference type="NCBI Taxonomy" id="2267691"/>
    <lineage>
        <taxon>Bacteria</taxon>
        <taxon>Bacillati</taxon>
        <taxon>Actinomycetota</taxon>
        <taxon>Actinomycetes</taxon>
        <taxon>Pseudonocardiales</taxon>
        <taxon>Pseudonocardiaceae</taxon>
        <taxon>Amycolatopsis</taxon>
    </lineage>
</organism>
<comment type="caution">
    <text evidence="2">The sequence shown here is derived from an EMBL/GenBank/DDBJ whole genome shotgun (WGS) entry which is preliminary data.</text>
</comment>
<reference evidence="2 3" key="1">
    <citation type="submission" date="2018-12" db="EMBL/GenBank/DDBJ databases">
        <title>Amycolatopsis eburnea sp. nov. actinomycete associate with arbuscular mycorrhiza fungal spore.</title>
        <authorList>
            <person name="Lumyong S."/>
            <person name="Chaiya L."/>
        </authorList>
    </citation>
    <scope>NUCLEOTIDE SEQUENCE [LARGE SCALE GENOMIC DNA]</scope>
    <source>
        <strain evidence="2 3">GLM-1</strain>
    </source>
</reference>
<name>A0A3R9KHW4_9PSEU</name>
<evidence type="ECO:0000313" key="3">
    <source>
        <dbReference type="Proteomes" id="UP000267081"/>
    </source>
</evidence>
<dbReference type="InterPro" id="IPR036513">
    <property type="entry name" value="STAS_dom_sf"/>
</dbReference>
<dbReference type="PROSITE" id="PS50801">
    <property type="entry name" value="STAS"/>
    <property type="match status" value="1"/>
</dbReference>
<dbReference type="PANTHER" id="PTHR33495">
    <property type="entry name" value="ANTI-SIGMA FACTOR ANTAGONIST TM_1081-RELATED-RELATED"/>
    <property type="match status" value="1"/>
</dbReference>
<dbReference type="CDD" id="cd07043">
    <property type="entry name" value="STAS_anti-anti-sigma_factors"/>
    <property type="match status" value="1"/>
</dbReference>
<dbReference type="PANTHER" id="PTHR33495:SF13">
    <property type="entry name" value="ANTI-SIGMA-F FACTOR ANTAGONIST RSFB"/>
    <property type="match status" value="1"/>
</dbReference>
<dbReference type="RefSeq" id="WP_125312848.1">
    <property type="nucleotide sequence ID" value="NZ_RSEC01000058.1"/>
</dbReference>
<dbReference type="Proteomes" id="UP000267081">
    <property type="component" value="Unassembled WGS sequence"/>
</dbReference>
<sequence length="121" mass="12672">MDKQGTARFTITRNSIADAVVLGISGEIDVSTSRGADAGLRTAIEPRPQPALVVVDLTTVGFFSAAGVHLLAGFGRSCDNRGLRHHIVATTGTIARKVVLITGLDEEFPTFSSVDEALHAA</sequence>
<dbReference type="GO" id="GO:0043856">
    <property type="term" value="F:anti-sigma factor antagonist activity"/>
    <property type="evidence" value="ECO:0007669"/>
    <property type="project" value="TreeGrafter"/>
</dbReference>
<dbReference type="AlphaFoldDB" id="A0A3R9KHW4"/>